<organism evidence="1 2">
    <name type="scientific">Favolaschia claudopus</name>
    <dbReference type="NCBI Taxonomy" id="2862362"/>
    <lineage>
        <taxon>Eukaryota</taxon>
        <taxon>Fungi</taxon>
        <taxon>Dikarya</taxon>
        <taxon>Basidiomycota</taxon>
        <taxon>Agaricomycotina</taxon>
        <taxon>Agaricomycetes</taxon>
        <taxon>Agaricomycetidae</taxon>
        <taxon>Agaricales</taxon>
        <taxon>Marasmiineae</taxon>
        <taxon>Mycenaceae</taxon>
        <taxon>Favolaschia</taxon>
    </lineage>
</organism>
<gene>
    <name evidence="1" type="ORF">R3P38DRAFT_3070028</name>
</gene>
<name>A0AAV9ZZH9_9AGAR</name>
<dbReference type="SUPFAM" id="SSF52047">
    <property type="entry name" value="RNI-like"/>
    <property type="match status" value="1"/>
</dbReference>
<dbReference type="AlphaFoldDB" id="A0AAV9ZZH9"/>
<evidence type="ECO:0008006" key="3">
    <source>
        <dbReference type="Google" id="ProtNLM"/>
    </source>
</evidence>
<accession>A0AAV9ZZH9</accession>
<comment type="caution">
    <text evidence="1">The sequence shown here is derived from an EMBL/GenBank/DDBJ whole genome shotgun (WGS) entry which is preliminary data.</text>
</comment>
<dbReference type="Proteomes" id="UP001362999">
    <property type="component" value="Unassembled WGS sequence"/>
</dbReference>
<evidence type="ECO:0000313" key="1">
    <source>
        <dbReference type="EMBL" id="KAK6996689.1"/>
    </source>
</evidence>
<keyword evidence="2" id="KW-1185">Reference proteome</keyword>
<protein>
    <recommendedName>
        <fullName evidence="3">F-box domain-containing protein</fullName>
    </recommendedName>
</protein>
<proteinExistence type="predicted"/>
<dbReference type="EMBL" id="JAWWNJ010000096">
    <property type="protein sequence ID" value="KAK6996689.1"/>
    <property type="molecule type" value="Genomic_DNA"/>
</dbReference>
<sequence>MSANLAELIEGIASLQVYNSVYAVPPELVAKIVDELEHDRASLKACSFVATPFRGPSQRHLLRSIWIHRENWKYYSNRQKGLHKGTTVPSGTIKSFSSLLSESPYLAGYIRDLTIDLPDSADEDIPLAGVLQSAPNLERFVISGLSTRWTDLSPALASTILDVFMRPSLSILHLLDIQGIPESEVMRALSAMNIFSLHTTTFDPEPHTDSIHRPVSNAKHLLLGTNHSSTYEALLSRRAPKFGNVKRLFLTLNGNRHFDEALMSVANTLTCLELDCGRLNTSFQLPTLPHLCTLILHISQDLTRRIPEGLARTLRGLQLVSLTMIFAIQNRIVEEPWADEGPLIDLDARLIEETHCKLLFLDPTTRPPVRDSAYASFCQALRAALPGFLTEFSRIENEHSYISRLP</sequence>
<reference evidence="1 2" key="1">
    <citation type="journal article" date="2024" name="J Genomics">
        <title>Draft genome sequencing and assembly of Favolaschia claudopus CIRM-BRFM 2984 isolated from oak limbs.</title>
        <authorList>
            <person name="Navarro D."/>
            <person name="Drula E."/>
            <person name="Chaduli D."/>
            <person name="Cazenave R."/>
            <person name="Ahrendt S."/>
            <person name="Wang J."/>
            <person name="Lipzen A."/>
            <person name="Daum C."/>
            <person name="Barry K."/>
            <person name="Grigoriev I.V."/>
            <person name="Favel A."/>
            <person name="Rosso M.N."/>
            <person name="Martin F."/>
        </authorList>
    </citation>
    <scope>NUCLEOTIDE SEQUENCE [LARGE SCALE GENOMIC DNA]</scope>
    <source>
        <strain evidence="1 2">CIRM-BRFM 2984</strain>
    </source>
</reference>
<evidence type="ECO:0000313" key="2">
    <source>
        <dbReference type="Proteomes" id="UP001362999"/>
    </source>
</evidence>